<dbReference type="EMBL" id="CADCUB010000026">
    <property type="protein sequence ID" value="CAA9310474.1"/>
    <property type="molecule type" value="Genomic_DNA"/>
</dbReference>
<evidence type="ECO:0000313" key="2">
    <source>
        <dbReference type="EMBL" id="CAA9310474.1"/>
    </source>
</evidence>
<accession>A0A6J4KN01</accession>
<organism evidence="2">
    <name type="scientific">uncultured Frankineae bacterium</name>
    <dbReference type="NCBI Taxonomy" id="437475"/>
    <lineage>
        <taxon>Bacteria</taxon>
        <taxon>Bacillati</taxon>
        <taxon>Actinomycetota</taxon>
        <taxon>Actinomycetes</taxon>
        <taxon>Frankiales</taxon>
        <taxon>environmental samples</taxon>
    </lineage>
</organism>
<feature type="non-terminal residue" evidence="2">
    <location>
        <position position="1"/>
    </location>
</feature>
<dbReference type="AlphaFoldDB" id="A0A6J4KN01"/>
<feature type="compositionally biased region" description="Basic residues" evidence="1">
    <location>
        <begin position="29"/>
        <end position="58"/>
    </location>
</feature>
<sequence length="64" mass="7135">ELLVVPHPRSGRGVGDRRRGLPQHGPPRALHHARAGGRRARPRPQPHGRQRRPRRGRGRLGAAL</sequence>
<protein>
    <submittedName>
        <fullName evidence="2">Uncharacterized protein</fullName>
    </submittedName>
</protein>
<evidence type="ECO:0000256" key="1">
    <source>
        <dbReference type="SAM" id="MobiDB-lite"/>
    </source>
</evidence>
<proteinExistence type="predicted"/>
<gene>
    <name evidence="2" type="ORF">AVDCRST_MAG07-506</name>
</gene>
<name>A0A6J4KN01_9ACTN</name>
<reference evidence="2" key="1">
    <citation type="submission" date="2020-02" db="EMBL/GenBank/DDBJ databases">
        <authorList>
            <person name="Meier V. D."/>
        </authorList>
    </citation>
    <scope>NUCLEOTIDE SEQUENCE</scope>
    <source>
        <strain evidence="2">AVDCRST_MAG07</strain>
    </source>
</reference>
<feature type="region of interest" description="Disordered" evidence="1">
    <location>
        <begin position="1"/>
        <end position="64"/>
    </location>
</feature>
<feature type="non-terminal residue" evidence="2">
    <location>
        <position position="64"/>
    </location>
</feature>